<keyword evidence="1" id="KW-0812">Transmembrane</keyword>
<proteinExistence type="predicted"/>
<organism evidence="2 3">
    <name type="scientific">Metabacillus litoralis</name>
    <dbReference type="NCBI Taxonomy" id="152268"/>
    <lineage>
        <taxon>Bacteria</taxon>
        <taxon>Bacillati</taxon>
        <taxon>Bacillota</taxon>
        <taxon>Bacilli</taxon>
        <taxon>Bacillales</taxon>
        <taxon>Bacillaceae</taxon>
        <taxon>Metabacillus</taxon>
    </lineage>
</organism>
<dbReference type="OrthoDB" id="2935658at2"/>
<protein>
    <recommendedName>
        <fullName evidence="4">DUF3953 domain-containing protein</fullName>
    </recommendedName>
</protein>
<keyword evidence="1" id="KW-1133">Transmembrane helix</keyword>
<evidence type="ECO:0000313" key="3">
    <source>
        <dbReference type="Proteomes" id="UP000321363"/>
    </source>
</evidence>
<feature type="transmembrane region" description="Helical" evidence="1">
    <location>
        <begin position="59"/>
        <end position="77"/>
    </location>
</feature>
<comment type="caution">
    <text evidence="2">The sequence shown here is derived from an EMBL/GenBank/DDBJ whole genome shotgun (WGS) entry which is preliminary data.</text>
</comment>
<gene>
    <name evidence="2" type="ORF">FS935_00810</name>
</gene>
<feature type="transmembrane region" description="Helical" evidence="1">
    <location>
        <begin position="31"/>
        <end position="52"/>
    </location>
</feature>
<evidence type="ECO:0000256" key="1">
    <source>
        <dbReference type="SAM" id="Phobius"/>
    </source>
</evidence>
<keyword evidence="3" id="KW-1185">Reference proteome</keyword>
<evidence type="ECO:0000313" key="2">
    <source>
        <dbReference type="EMBL" id="TXC92774.1"/>
    </source>
</evidence>
<dbReference type="EMBL" id="VOQF01000001">
    <property type="protein sequence ID" value="TXC92774.1"/>
    <property type="molecule type" value="Genomic_DNA"/>
</dbReference>
<dbReference type="Proteomes" id="UP000321363">
    <property type="component" value="Unassembled WGS sequence"/>
</dbReference>
<keyword evidence="1" id="KW-0472">Membrane</keyword>
<name>A0A5C6W5T9_9BACI</name>
<dbReference type="AlphaFoldDB" id="A0A5C6W5T9"/>
<evidence type="ECO:0008006" key="4">
    <source>
        <dbReference type="Google" id="ProtNLM"/>
    </source>
</evidence>
<dbReference type="RefSeq" id="WP_146945636.1">
    <property type="nucleotide sequence ID" value="NZ_VOQF01000001.1"/>
</dbReference>
<sequence>MKAYSKWSIIAIFFGLLSFGLNWIIEGYYEPIVLIGALFLLIGALFSIIAISKKEKGRIKYISLAFFFIILFLVSWYEPFQFIRIITWLKNIT</sequence>
<reference evidence="2 3" key="1">
    <citation type="journal article" date="2005" name="Int. J. Syst. Evol. Microbiol.">
        <title>Bacillus litoralis sp. nov., isolated from a tidal flat of the Yellow Sea in Korea.</title>
        <authorList>
            <person name="Yoon J.H."/>
            <person name="Oh T.K."/>
        </authorList>
    </citation>
    <scope>NUCLEOTIDE SEQUENCE [LARGE SCALE GENOMIC DNA]</scope>
    <source>
        <strain evidence="2 3">SW-211</strain>
    </source>
</reference>
<accession>A0A5C6W5T9</accession>
<feature type="transmembrane region" description="Helical" evidence="1">
    <location>
        <begin position="7"/>
        <end position="25"/>
    </location>
</feature>